<proteinExistence type="predicted"/>
<organism evidence="1 2">
    <name type="scientific">Paludifilum halophilum</name>
    <dbReference type="NCBI Taxonomy" id="1642702"/>
    <lineage>
        <taxon>Bacteria</taxon>
        <taxon>Bacillati</taxon>
        <taxon>Bacillota</taxon>
        <taxon>Bacilli</taxon>
        <taxon>Bacillales</taxon>
        <taxon>Thermoactinomycetaceae</taxon>
        <taxon>Paludifilum</taxon>
    </lineage>
</organism>
<dbReference type="RefSeq" id="WP_094263831.1">
    <property type="nucleotide sequence ID" value="NZ_NOWF01000003.1"/>
</dbReference>
<accession>A0A235B8B4</accession>
<protein>
    <submittedName>
        <fullName evidence="1">Uncharacterized protein</fullName>
    </submittedName>
</protein>
<evidence type="ECO:0000313" key="1">
    <source>
        <dbReference type="EMBL" id="OYD08526.1"/>
    </source>
</evidence>
<reference evidence="1 2" key="1">
    <citation type="submission" date="2017-07" db="EMBL/GenBank/DDBJ databases">
        <title>The genome sequence of Paludifilum halophilum highlights mechanisms for microbial adaptation to high salt environemnts.</title>
        <authorList>
            <person name="Belbahri L."/>
        </authorList>
    </citation>
    <scope>NUCLEOTIDE SEQUENCE [LARGE SCALE GENOMIC DNA]</scope>
    <source>
        <strain evidence="1 2">DSM 102817</strain>
    </source>
</reference>
<comment type="caution">
    <text evidence="1">The sequence shown here is derived from an EMBL/GenBank/DDBJ whole genome shotgun (WGS) entry which is preliminary data.</text>
</comment>
<name>A0A235B8B4_9BACL</name>
<sequence>MKRAQFKYQGYLFRMKETSYNEFMYELTMYDEIETKLLGLFTFKRKVIRERGVFDANEWEYDFVAMANQLIHDYAVANRAEVKRKHLEAQGTARFEAIVDIERKK</sequence>
<dbReference type="AlphaFoldDB" id="A0A235B8B4"/>
<dbReference type="Proteomes" id="UP000215459">
    <property type="component" value="Unassembled WGS sequence"/>
</dbReference>
<keyword evidence="2" id="KW-1185">Reference proteome</keyword>
<evidence type="ECO:0000313" key="2">
    <source>
        <dbReference type="Proteomes" id="UP000215459"/>
    </source>
</evidence>
<dbReference type="EMBL" id="NOWF01000003">
    <property type="protein sequence ID" value="OYD08526.1"/>
    <property type="molecule type" value="Genomic_DNA"/>
</dbReference>
<gene>
    <name evidence="1" type="ORF">CHM34_06785</name>
</gene>